<keyword evidence="1" id="KW-0812">Transmembrane</keyword>
<evidence type="ECO:0000313" key="2">
    <source>
        <dbReference type="EMBL" id="QQO08206.1"/>
    </source>
</evidence>
<sequence length="223" mass="24737">MAEKSARGLFRGFQKGLIVLCVSVIIIAGVIGAVLSRQQDIIASLEDRISRITETTIPLRFMVLSRENGAVTARFRFYNADGGELAFFEDSWEGEELAVDSLIVPVGEKYLVFPSRIFTDVIAPRDGTGLFQYYDRDGMPGIFESVGLDKTTRNALTALFGELKKEEAYFFETGDPGMGPAQEGLKNLYGNAVHDLRRIRQFEPGRVYALTIHTSGAVEIIEE</sequence>
<dbReference type="Proteomes" id="UP000595917">
    <property type="component" value="Chromosome"/>
</dbReference>
<proteinExistence type="predicted"/>
<keyword evidence="1" id="KW-0472">Membrane</keyword>
<name>A0A7T7XKT6_9SPIR</name>
<organism evidence="2 3">
    <name type="scientific">Breznakiella homolactica</name>
    <dbReference type="NCBI Taxonomy" id="2798577"/>
    <lineage>
        <taxon>Bacteria</taxon>
        <taxon>Pseudomonadati</taxon>
        <taxon>Spirochaetota</taxon>
        <taxon>Spirochaetia</taxon>
        <taxon>Spirochaetales</taxon>
        <taxon>Breznakiellaceae</taxon>
        <taxon>Breznakiella</taxon>
    </lineage>
</organism>
<evidence type="ECO:0000256" key="1">
    <source>
        <dbReference type="SAM" id="Phobius"/>
    </source>
</evidence>
<gene>
    <name evidence="2" type="ORF">JFL75_14875</name>
</gene>
<feature type="transmembrane region" description="Helical" evidence="1">
    <location>
        <begin position="12"/>
        <end position="35"/>
    </location>
</feature>
<accession>A0A7T7XKT6</accession>
<evidence type="ECO:0000313" key="3">
    <source>
        <dbReference type="Proteomes" id="UP000595917"/>
    </source>
</evidence>
<dbReference type="RefSeq" id="WP_215625512.1">
    <property type="nucleotide sequence ID" value="NZ_CP067089.2"/>
</dbReference>
<reference evidence="2" key="1">
    <citation type="submission" date="2021-01" db="EMBL/GenBank/DDBJ databases">
        <title>Description of Breznakiella homolactica.</title>
        <authorList>
            <person name="Song Y."/>
            <person name="Brune A."/>
        </authorList>
    </citation>
    <scope>NUCLEOTIDE SEQUENCE</scope>
    <source>
        <strain evidence="2">RmG30</strain>
    </source>
</reference>
<dbReference type="KEGG" id="bhc:JFL75_14875"/>
<protein>
    <submittedName>
        <fullName evidence="2">Uncharacterized protein</fullName>
    </submittedName>
</protein>
<keyword evidence="3" id="KW-1185">Reference proteome</keyword>
<keyword evidence="1" id="KW-1133">Transmembrane helix</keyword>
<dbReference type="EMBL" id="CP067089">
    <property type="protein sequence ID" value="QQO08206.1"/>
    <property type="molecule type" value="Genomic_DNA"/>
</dbReference>
<dbReference type="AlphaFoldDB" id="A0A7T7XKT6"/>